<dbReference type="EnsemblMetazoa" id="Aqu2.1.36194_001">
    <property type="protein sequence ID" value="Aqu2.1.36194_001"/>
    <property type="gene ID" value="Aqu2.1.36194"/>
</dbReference>
<dbReference type="Pfam" id="PF03256">
    <property type="entry name" value="ANAPC10"/>
    <property type="match status" value="1"/>
</dbReference>
<name>A0A1X7V8U2_AMPQE</name>
<dbReference type="Gene3D" id="3.90.1750.10">
    <property type="entry name" value="Hect, E3 ligase catalytic domains"/>
    <property type="match status" value="1"/>
</dbReference>
<dbReference type="Proteomes" id="UP000007879">
    <property type="component" value="Unassembled WGS sequence"/>
</dbReference>
<dbReference type="SMART" id="SM01337">
    <property type="entry name" value="APC10"/>
    <property type="match status" value="1"/>
</dbReference>
<dbReference type="SUPFAM" id="SSF56204">
    <property type="entry name" value="Hect, E3 ligase catalytic domain"/>
    <property type="match status" value="1"/>
</dbReference>
<evidence type="ECO:0000259" key="3">
    <source>
        <dbReference type="PROSITE" id="PS50237"/>
    </source>
</evidence>
<keyword evidence="1 2" id="KW-0833">Ubl conjugation pathway</keyword>
<dbReference type="GO" id="GO:0004842">
    <property type="term" value="F:ubiquitin-protein transferase activity"/>
    <property type="evidence" value="ECO:0007669"/>
    <property type="project" value="InterPro"/>
</dbReference>
<evidence type="ECO:0000259" key="4">
    <source>
        <dbReference type="PROSITE" id="PS51284"/>
    </source>
</evidence>
<proteinExistence type="predicted"/>
<dbReference type="OMA" id="LMCKHAD"/>
<feature type="domain" description="DOC" evidence="4">
    <location>
        <begin position="169"/>
        <end position="350"/>
    </location>
</feature>
<dbReference type="Pfam" id="PF00632">
    <property type="entry name" value="HECT"/>
    <property type="match status" value="1"/>
</dbReference>
<dbReference type="InterPro" id="IPR008979">
    <property type="entry name" value="Galactose-bd-like_sf"/>
</dbReference>
<dbReference type="PANTHER" id="PTHR46654">
    <property type="entry name" value="E3 UBIQUITIN-PROTEIN LIGASE HECTD3"/>
    <property type="match status" value="1"/>
</dbReference>
<dbReference type="eggNOG" id="KOG1426">
    <property type="taxonomic scope" value="Eukaryota"/>
</dbReference>
<accession>A0A1X7V8U2</accession>
<dbReference type="EnsemblMetazoa" id="XM_003385265.3">
    <property type="protein sequence ID" value="XP_003385313.1"/>
    <property type="gene ID" value="LOC100635604"/>
</dbReference>
<evidence type="ECO:0000313" key="5">
    <source>
        <dbReference type="EnsemblMetazoa" id="Aqu2.1.36194_001"/>
    </source>
</evidence>
<dbReference type="InterPro" id="IPR000569">
    <property type="entry name" value="HECT_dom"/>
</dbReference>
<dbReference type="PROSITE" id="PS50237">
    <property type="entry name" value="HECT"/>
    <property type="match status" value="1"/>
</dbReference>
<dbReference type="InterPro" id="IPR035983">
    <property type="entry name" value="Hect_E3_ubiquitin_ligase"/>
</dbReference>
<reference evidence="5" key="2">
    <citation type="submission" date="2017-05" db="UniProtKB">
        <authorList>
            <consortium name="EnsemblMetazoa"/>
        </authorList>
    </citation>
    <scope>IDENTIFICATION</scope>
</reference>
<dbReference type="InterPro" id="IPR042469">
    <property type="entry name" value="HECTD3"/>
</dbReference>
<dbReference type="AlphaFoldDB" id="A0A1X7V8U2"/>
<dbReference type="STRING" id="400682.A0A1X7V8U2"/>
<evidence type="ECO:0000256" key="2">
    <source>
        <dbReference type="PROSITE-ProRule" id="PRU00104"/>
    </source>
</evidence>
<dbReference type="PROSITE" id="PS51284">
    <property type="entry name" value="DOC"/>
    <property type="match status" value="1"/>
</dbReference>
<feature type="domain" description="HECT" evidence="3">
    <location>
        <begin position="488"/>
        <end position="813"/>
    </location>
</feature>
<keyword evidence="6" id="KW-1185">Reference proteome</keyword>
<organism evidence="5">
    <name type="scientific">Amphimedon queenslandica</name>
    <name type="common">Sponge</name>
    <dbReference type="NCBI Taxonomy" id="400682"/>
    <lineage>
        <taxon>Eukaryota</taxon>
        <taxon>Metazoa</taxon>
        <taxon>Porifera</taxon>
        <taxon>Demospongiae</taxon>
        <taxon>Heteroscleromorpha</taxon>
        <taxon>Haplosclerida</taxon>
        <taxon>Niphatidae</taxon>
        <taxon>Amphimedon</taxon>
    </lineage>
</organism>
<gene>
    <name evidence="5" type="primary">100635604</name>
</gene>
<sequence length="816" mass="92353">MADPVRTRLGRIRCLVQAVEAMQRGESLPKPLCYVPTQLTLECQPDKLSGEQVELHEKPDLKSPVLNKLMAAKTHLLTVKGFPCFNKDGGWFQTIKPFENNWILVQPNERSIKTKFKITKSNEKDIQSWMDAVEQCCSLQLSRAEPTLDGDEELIALLQNPLPGWTLEADEELAKFLVKNNSKFNSDVTAQGSEYLVKIEASSAESEIVNLMDQDFDSTWESDGDQGSHWLKFFMKPGVVVQKFSLLVDPDDSSYLPRRVVVKAGTESNRETISQRTFSPSDFSKRELELFPFPLSTYYSVIEVCIKACYQGGIDTRIHGIKLVCQTACMIIPESENVCEDIFTSESTSRWPKLDSFTPRQLFHRSILLKRVASLIDKDLSYILPQWQYSRGGLGAVTSLRQLWPLCSSRNALIEQLLQKTTEKPPSDMPVVYINRIAAKQHREDPTIDPEQKKTVFNQLMSELKKHTKPSEYNFRWAGHWTQWWECKFLQEGVIDQGGGFRDSLSDIAEELCPPSLDVDVSLPLFIRSPNQSQDSSNVYRDAYTPNPSCEQFAKYSFVGQLMGGTFRSQEILVLSLPQFIWKQLVGEPVTWTRDFVSVDSAEVKLIDSIETMEASIFDSTFAEVLNFTTVLSNGKTVPLLPGGEDRYVTYEDRLEYCRLVKKVRMSESQAQISAIKEGLTQVVPQQVLALLTWQELEVKVCGSPEISIEELKKSAKYDSDLSPTSSNVKVMWEALEGFTNEERSRFIRFITGRRRLPTTIYIDSADTGPSSLPTSATCSNALYLPSYTTVEQAASKLRYAAYNCVAIDTDMSPIE</sequence>
<evidence type="ECO:0008006" key="7">
    <source>
        <dbReference type="Google" id="ProtNLM"/>
    </source>
</evidence>
<evidence type="ECO:0000256" key="1">
    <source>
        <dbReference type="ARBA" id="ARBA00022786"/>
    </source>
</evidence>
<reference evidence="6" key="1">
    <citation type="journal article" date="2010" name="Nature">
        <title>The Amphimedon queenslandica genome and the evolution of animal complexity.</title>
        <authorList>
            <person name="Srivastava M."/>
            <person name="Simakov O."/>
            <person name="Chapman J."/>
            <person name="Fahey B."/>
            <person name="Gauthier M.E."/>
            <person name="Mitros T."/>
            <person name="Richards G.S."/>
            <person name="Conaco C."/>
            <person name="Dacre M."/>
            <person name="Hellsten U."/>
            <person name="Larroux C."/>
            <person name="Putnam N.H."/>
            <person name="Stanke M."/>
            <person name="Adamska M."/>
            <person name="Darling A."/>
            <person name="Degnan S.M."/>
            <person name="Oakley T.H."/>
            <person name="Plachetzki D.C."/>
            <person name="Zhai Y."/>
            <person name="Adamski M."/>
            <person name="Calcino A."/>
            <person name="Cummins S.F."/>
            <person name="Goodstein D.M."/>
            <person name="Harris C."/>
            <person name="Jackson D.J."/>
            <person name="Leys S.P."/>
            <person name="Shu S."/>
            <person name="Woodcroft B.J."/>
            <person name="Vervoort M."/>
            <person name="Kosik K.S."/>
            <person name="Manning G."/>
            <person name="Degnan B.M."/>
            <person name="Rokhsar D.S."/>
        </authorList>
    </citation>
    <scope>NUCLEOTIDE SEQUENCE [LARGE SCALE GENOMIC DNA]</scope>
</reference>
<dbReference type="OrthoDB" id="8068875at2759"/>
<dbReference type="eggNOG" id="KOG0939">
    <property type="taxonomic scope" value="Eukaryota"/>
</dbReference>
<dbReference type="SUPFAM" id="SSF49785">
    <property type="entry name" value="Galactose-binding domain-like"/>
    <property type="match status" value="1"/>
</dbReference>
<dbReference type="SMART" id="SM00119">
    <property type="entry name" value="HECTc"/>
    <property type="match status" value="1"/>
</dbReference>
<dbReference type="Gene3D" id="3.30.2410.10">
    <property type="entry name" value="Hect, E3 ligase catalytic domain"/>
    <property type="match status" value="1"/>
</dbReference>
<dbReference type="Gene3D" id="2.60.120.260">
    <property type="entry name" value="Galactose-binding domain-like"/>
    <property type="match status" value="1"/>
</dbReference>
<feature type="active site" description="Glycyl thioester intermediate" evidence="2">
    <location>
        <position position="779"/>
    </location>
</feature>
<evidence type="ECO:0000313" key="6">
    <source>
        <dbReference type="Proteomes" id="UP000007879"/>
    </source>
</evidence>
<dbReference type="KEGG" id="aqu:100635604"/>
<protein>
    <recommendedName>
        <fullName evidence="7">HECT domain-containing protein</fullName>
    </recommendedName>
</protein>
<dbReference type="PANTHER" id="PTHR46654:SF1">
    <property type="entry name" value="E3 UBIQUITIN-PROTEIN LIGASE HECTD3"/>
    <property type="match status" value="1"/>
</dbReference>
<dbReference type="InParanoid" id="A0A1X7V8U2"/>
<dbReference type="Gene3D" id="3.30.2160.10">
    <property type="entry name" value="Hect, E3 ligase catalytic domain"/>
    <property type="match status" value="1"/>
</dbReference>
<dbReference type="InterPro" id="IPR004939">
    <property type="entry name" value="APC_su10/DOC_dom"/>
</dbReference>